<protein>
    <submittedName>
        <fullName evidence="1">Uncharacterized protein</fullName>
    </submittedName>
</protein>
<comment type="caution">
    <text evidence="1">The sequence shown here is derived from an EMBL/GenBank/DDBJ whole genome shotgun (WGS) entry which is preliminary data.</text>
</comment>
<evidence type="ECO:0000313" key="2">
    <source>
        <dbReference type="Proteomes" id="UP000033998"/>
    </source>
</evidence>
<accession>A0A837HSD2</accession>
<proteinExistence type="predicted"/>
<sequence length="171" mass="19983">MNTDLFIENSFSLTPNDILQDRHHGSLKISYWTNDATDLSDVSVSVKGGEPQKINLEWEEITYGQRAYFQCSCGLRVNKIYLPADAKEFKCRKCHKLLYQLTTFNRHTNVGQFLYKQNRMQKLMESREKMGRILYKNNFTKRFERFLNLCNKAGLDDVVKGANTLKELIAQ</sequence>
<name>A0A837HSD2_9BACT</name>
<evidence type="ECO:0000313" key="1">
    <source>
        <dbReference type="EMBL" id="KKR01547.1"/>
    </source>
</evidence>
<dbReference type="AlphaFoldDB" id="A0A837HSD2"/>
<dbReference type="EMBL" id="LBWE01000007">
    <property type="protein sequence ID" value="KKR01547.1"/>
    <property type="molecule type" value="Genomic_DNA"/>
</dbReference>
<organism evidence="1 2">
    <name type="scientific">Candidatus Nomurabacteria bacterium GW2011_GWD2_39_12</name>
    <dbReference type="NCBI Taxonomy" id="1618759"/>
    <lineage>
        <taxon>Bacteria</taxon>
        <taxon>Candidatus Nomuraibacteriota</taxon>
    </lineage>
</organism>
<gene>
    <name evidence="1" type="ORF">UT27_C0007G0027</name>
</gene>
<dbReference type="Proteomes" id="UP000033998">
    <property type="component" value="Unassembled WGS sequence"/>
</dbReference>
<reference evidence="1 2" key="1">
    <citation type="journal article" date="2015" name="Nature">
        <title>rRNA introns, odd ribosomes, and small enigmatic genomes across a large radiation of phyla.</title>
        <authorList>
            <person name="Brown C.T."/>
            <person name="Hug L.A."/>
            <person name="Thomas B.C."/>
            <person name="Sharon I."/>
            <person name="Castelle C.J."/>
            <person name="Singh A."/>
            <person name="Wilkins M.J."/>
            <person name="Williams K.H."/>
            <person name="Banfield J.F."/>
        </authorList>
    </citation>
    <scope>NUCLEOTIDE SEQUENCE [LARGE SCALE GENOMIC DNA]</scope>
</reference>